<proteinExistence type="predicted"/>
<protein>
    <submittedName>
        <fullName evidence="1">Uncharacterized protein</fullName>
    </submittedName>
</protein>
<dbReference type="OrthoDB" id="823219at2"/>
<organism evidence="1 2">
    <name type="scientific">Nitritalea halalkaliphila LW7</name>
    <dbReference type="NCBI Taxonomy" id="1189621"/>
    <lineage>
        <taxon>Bacteria</taxon>
        <taxon>Pseudomonadati</taxon>
        <taxon>Bacteroidota</taxon>
        <taxon>Cytophagia</taxon>
        <taxon>Cytophagales</taxon>
        <taxon>Cyclobacteriaceae</taxon>
        <taxon>Nitritalea</taxon>
    </lineage>
</organism>
<gene>
    <name evidence="1" type="ORF">A3SI_20142</name>
</gene>
<comment type="caution">
    <text evidence="1">The sequence shown here is derived from an EMBL/GenBank/DDBJ whole genome shotgun (WGS) entry which is preliminary data.</text>
</comment>
<dbReference type="AlphaFoldDB" id="I5BQY8"/>
<reference evidence="1 2" key="1">
    <citation type="submission" date="2012-05" db="EMBL/GenBank/DDBJ databases">
        <title>Genome sequence of Nitritalea halalkaliphila LW7.</title>
        <authorList>
            <person name="Jangir P.K."/>
            <person name="Singh A."/>
            <person name="Shivaji S."/>
            <person name="Sharma R."/>
        </authorList>
    </citation>
    <scope>NUCLEOTIDE SEQUENCE [LARGE SCALE GENOMIC DNA]</scope>
    <source>
        <strain evidence="1 2">LW7</strain>
    </source>
</reference>
<dbReference type="Pfam" id="PF17170">
    <property type="entry name" value="DUF5128"/>
    <property type="match status" value="1"/>
</dbReference>
<feature type="non-terminal residue" evidence="1">
    <location>
        <position position="116"/>
    </location>
</feature>
<dbReference type="Proteomes" id="UP000005551">
    <property type="component" value="Unassembled WGS sequence"/>
</dbReference>
<accession>I5BQY8</accession>
<evidence type="ECO:0000313" key="1">
    <source>
        <dbReference type="EMBL" id="EIM71990.1"/>
    </source>
</evidence>
<name>I5BQY8_9BACT</name>
<sequence>MLFQFACSAPKEPIGDGAVELREFGKFSEVELFDLVPFFKKAHYVLLDVSEDLDLYQADKILAGDGKFFILDAELGEGIYIFDETGAFVADIPIGGNGPGELPDVEDIAYNADNQT</sequence>
<evidence type="ECO:0000313" key="2">
    <source>
        <dbReference type="Proteomes" id="UP000005551"/>
    </source>
</evidence>
<dbReference type="EMBL" id="AJYA01000106">
    <property type="protein sequence ID" value="EIM71990.1"/>
    <property type="molecule type" value="Genomic_DNA"/>
</dbReference>
<keyword evidence="2" id="KW-1185">Reference proteome</keyword>